<comment type="similarity">
    <text evidence="3">Belongs to the octanoyltransferase LipL family.</text>
</comment>
<feature type="site" description="Lowers pKa of active site Cys" evidence="3">
    <location>
        <position position="161"/>
    </location>
</feature>
<proteinExistence type="inferred from homology"/>
<dbReference type="RefSeq" id="WP_173659625.1">
    <property type="nucleotide sequence ID" value="NZ_JAOUSE010000010.1"/>
</dbReference>
<dbReference type="Proteomes" id="UP001208656">
    <property type="component" value="Unassembled WGS sequence"/>
</dbReference>
<dbReference type="Gene3D" id="3.30.930.10">
    <property type="entry name" value="Bira Bifunctional Protein, Domain 2"/>
    <property type="match status" value="1"/>
</dbReference>
<dbReference type="EMBL" id="JAOUSE010000010">
    <property type="protein sequence ID" value="MCU9593911.1"/>
    <property type="molecule type" value="Genomic_DNA"/>
</dbReference>
<gene>
    <name evidence="3" type="primary">lipL</name>
    <name evidence="5" type="ORF">OEV82_05530</name>
</gene>
<dbReference type="PROSITE" id="PS51733">
    <property type="entry name" value="BPL_LPL_CATALYTIC"/>
    <property type="match status" value="1"/>
</dbReference>
<accession>A0ABT2WG42</accession>
<dbReference type="GO" id="GO:0016874">
    <property type="term" value="F:ligase activity"/>
    <property type="evidence" value="ECO:0007669"/>
    <property type="project" value="UniProtKB-KW"/>
</dbReference>
<evidence type="ECO:0000313" key="5">
    <source>
        <dbReference type="EMBL" id="MCU9593911.1"/>
    </source>
</evidence>
<dbReference type="SUPFAM" id="SSF55681">
    <property type="entry name" value="Class II aaRS and biotin synthetases"/>
    <property type="match status" value="1"/>
</dbReference>
<name>A0ABT2WG42_9BACI</name>
<feature type="active site" description="Acyl-thioester intermediate" evidence="3">
    <location>
        <position position="149"/>
    </location>
</feature>
<sequence length="279" mass="31683">MQDILNLLEQDEWRIIDQSSLGPMFHPLQSFGIDDTLCEVVGTGKSPAVARSWVHHNSVILGIQDVRLPHLKEGLQYLESEGIRYIVRTSGGLAVYLDEGVLNLTLVFPEKEKGIDIDSGYEAMYKLVQDMFADLTDQIKAGEIVGSYCPGSYDLSINGKKFAGISQRRVKKGVAVQIYLCVTGSGSRRAEIIRKFYEQSIQQEKTKFTYPDVKPEVMASLNELLGTNLTINECMLRFLQVLQKVSKGKFYSSELQGEEIQLYDHYYNRVIERNEKWLP</sequence>
<keyword evidence="2 3" id="KW-0012">Acyltransferase</keyword>
<evidence type="ECO:0000256" key="2">
    <source>
        <dbReference type="ARBA" id="ARBA00023315"/>
    </source>
</evidence>
<dbReference type="PANTHER" id="PTHR43679">
    <property type="entry name" value="OCTANOYLTRANSFERASE LIPM-RELATED"/>
    <property type="match status" value="1"/>
</dbReference>
<dbReference type="InterPro" id="IPR050664">
    <property type="entry name" value="Octanoyltrans_LipM/LipL"/>
</dbReference>
<dbReference type="InterPro" id="IPR004143">
    <property type="entry name" value="BPL_LPL_catalytic"/>
</dbReference>
<feature type="domain" description="BPL/LPL catalytic" evidence="4">
    <location>
        <begin position="44"/>
        <end position="229"/>
    </location>
</feature>
<comment type="pathway">
    <text evidence="3">Protein modification; protein lipoylation via endogenous pathway; protein N(6)-(lipoyl)lysine from octanoyl-[acyl-carrier-protein].</text>
</comment>
<dbReference type="Pfam" id="PF21948">
    <property type="entry name" value="LplA-B_cat"/>
    <property type="match status" value="1"/>
</dbReference>
<protein>
    <recommendedName>
        <fullName evidence="3">Octanoyl-[GcvH]:protein N-octanoyltransferase</fullName>
        <ecNumber evidence="3">2.3.1.204</ecNumber>
    </recommendedName>
    <alternativeName>
        <fullName evidence="3">Octanoyl-[GcvH]:E2 amidotransferase</fullName>
    </alternativeName>
</protein>
<evidence type="ECO:0000256" key="3">
    <source>
        <dbReference type="HAMAP-Rule" id="MF_02119"/>
    </source>
</evidence>
<evidence type="ECO:0000259" key="4">
    <source>
        <dbReference type="PROSITE" id="PS51733"/>
    </source>
</evidence>
<evidence type="ECO:0000313" key="6">
    <source>
        <dbReference type="Proteomes" id="UP001208656"/>
    </source>
</evidence>
<keyword evidence="5" id="KW-0436">Ligase</keyword>
<keyword evidence="1 3" id="KW-0808">Transferase</keyword>
<dbReference type="InterPro" id="IPR024897">
    <property type="entry name" value="LipL"/>
</dbReference>
<evidence type="ECO:0000256" key="1">
    <source>
        <dbReference type="ARBA" id="ARBA00022679"/>
    </source>
</evidence>
<comment type="catalytic activity">
    <reaction evidence="3">
        <text>N(6)-octanoyl-L-lysyl-[glycine-cleavage complex H protein] + L-lysyl-[lipoyl-carrier protein] = N(6)-octanoyl-L-lysyl-[lipoyl-carrier protein] + L-lysyl-[glycine-cleavage complex H protein]</text>
        <dbReference type="Rhea" id="RHEA:20213"/>
        <dbReference type="Rhea" id="RHEA-COMP:10500"/>
        <dbReference type="Rhea" id="RHEA-COMP:10501"/>
        <dbReference type="Rhea" id="RHEA-COMP:10503"/>
        <dbReference type="Rhea" id="RHEA-COMP:10504"/>
        <dbReference type="ChEBI" id="CHEBI:29969"/>
        <dbReference type="ChEBI" id="CHEBI:78809"/>
        <dbReference type="EC" id="2.3.1.204"/>
    </reaction>
</comment>
<comment type="miscellaneous">
    <text evidence="3">The reaction proceeds via a thioester-linked acyl-enzyme intermediate.</text>
</comment>
<comment type="caution">
    <text evidence="5">The sequence shown here is derived from an EMBL/GenBank/DDBJ whole genome shotgun (WGS) entry which is preliminary data.</text>
</comment>
<comment type="function">
    <text evidence="3">Catalyzes the amidotransfer (transamidation) of the octanoyl moiety from octanoyl-GcvH to the lipoyl domain of the E2 subunit of lipoate-dependent enzymes.</text>
</comment>
<reference evidence="5 6" key="1">
    <citation type="submission" date="2022-10" db="EMBL/GenBank/DDBJ databases">
        <title>Description of Fervidibacillus gen. nov. in the family Fervidibacillaceae fam. nov. with two species, Fervidibacillus albus sp. nov., and Fervidibacillus halotolerans sp. nov., isolated from tidal flat sediments.</title>
        <authorList>
            <person name="Kwon K.K."/>
            <person name="Yang S.-H."/>
        </authorList>
    </citation>
    <scope>NUCLEOTIDE SEQUENCE [LARGE SCALE GENOMIC DNA]</scope>
    <source>
        <strain evidence="5 6">DSM 23332</strain>
    </source>
</reference>
<dbReference type="HAMAP" id="MF_02119">
    <property type="entry name" value="LipL"/>
    <property type="match status" value="1"/>
</dbReference>
<keyword evidence="6" id="KW-1185">Reference proteome</keyword>
<dbReference type="PANTHER" id="PTHR43679:SF2">
    <property type="entry name" value="OCTANOYL-[GCVH]:PROTEIN N-OCTANOYLTRANSFERASE"/>
    <property type="match status" value="1"/>
</dbReference>
<dbReference type="InterPro" id="IPR045864">
    <property type="entry name" value="aa-tRNA-synth_II/BPL/LPL"/>
</dbReference>
<organism evidence="5 6">
    <name type="scientific">Pallidibacillus thermolactis</name>
    <dbReference type="NCBI Taxonomy" id="251051"/>
    <lineage>
        <taxon>Bacteria</taxon>
        <taxon>Bacillati</taxon>
        <taxon>Bacillota</taxon>
        <taxon>Bacilli</taxon>
        <taxon>Bacillales</taxon>
        <taxon>Bacillaceae</taxon>
        <taxon>Pallidibacillus</taxon>
    </lineage>
</organism>
<dbReference type="EC" id="2.3.1.204" evidence="3"/>
<dbReference type="CDD" id="cd16443">
    <property type="entry name" value="LplA"/>
    <property type="match status" value="1"/>
</dbReference>